<feature type="region of interest" description="Disordered" evidence="1">
    <location>
        <begin position="1"/>
        <end position="52"/>
    </location>
</feature>
<evidence type="ECO:0000313" key="4">
    <source>
        <dbReference type="Proteomes" id="UP001500466"/>
    </source>
</evidence>
<protein>
    <recommendedName>
        <fullName evidence="5">Serine/threonine protein kinase</fullName>
    </recommendedName>
</protein>
<evidence type="ECO:0000313" key="3">
    <source>
        <dbReference type="EMBL" id="GAA4990534.1"/>
    </source>
</evidence>
<feature type="compositionally biased region" description="Basic and acidic residues" evidence="1">
    <location>
        <begin position="1"/>
        <end position="22"/>
    </location>
</feature>
<keyword evidence="2" id="KW-0472">Membrane</keyword>
<dbReference type="EMBL" id="BAABHS010000040">
    <property type="protein sequence ID" value="GAA4990534.1"/>
    <property type="molecule type" value="Genomic_DNA"/>
</dbReference>
<name>A0ABP9I7Q3_9ACTN</name>
<organism evidence="3 4">
    <name type="scientific">Yinghuangia aomiensis</name>
    <dbReference type="NCBI Taxonomy" id="676205"/>
    <lineage>
        <taxon>Bacteria</taxon>
        <taxon>Bacillati</taxon>
        <taxon>Actinomycetota</taxon>
        <taxon>Actinomycetes</taxon>
        <taxon>Kitasatosporales</taxon>
        <taxon>Streptomycetaceae</taxon>
        <taxon>Yinghuangia</taxon>
    </lineage>
</organism>
<comment type="caution">
    <text evidence="3">The sequence shown here is derived from an EMBL/GenBank/DDBJ whole genome shotgun (WGS) entry which is preliminary data.</text>
</comment>
<keyword evidence="2" id="KW-0812">Transmembrane</keyword>
<feature type="region of interest" description="Disordered" evidence="1">
    <location>
        <begin position="116"/>
        <end position="137"/>
    </location>
</feature>
<gene>
    <name evidence="3" type="ORF">GCM10023205_72520</name>
</gene>
<evidence type="ECO:0008006" key="5">
    <source>
        <dbReference type="Google" id="ProtNLM"/>
    </source>
</evidence>
<keyword evidence="4" id="KW-1185">Reference proteome</keyword>
<feature type="transmembrane region" description="Helical" evidence="2">
    <location>
        <begin position="143"/>
        <end position="164"/>
    </location>
</feature>
<reference evidence="4" key="1">
    <citation type="journal article" date="2019" name="Int. J. Syst. Evol. Microbiol.">
        <title>The Global Catalogue of Microorganisms (GCM) 10K type strain sequencing project: providing services to taxonomists for standard genome sequencing and annotation.</title>
        <authorList>
            <consortium name="The Broad Institute Genomics Platform"/>
            <consortium name="The Broad Institute Genome Sequencing Center for Infectious Disease"/>
            <person name="Wu L."/>
            <person name="Ma J."/>
        </authorList>
    </citation>
    <scope>NUCLEOTIDE SEQUENCE [LARGE SCALE GENOMIC DNA]</scope>
    <source>
        <strain evidence="4">JCM 17986</strain>
    </source>
</reference>
<sequence length="241" mass="25564">MFDRYDRQDPQGGQDRPDDAEHPAAPAPYLPAWLDATPVHGGELEPYEPQAYEPQVYDPQAYGEYADGAYGAYGGQGDPGHLTVEPIGWYGADPTPGPAPGPIPAPAADRALPARVEPSGAEVAPVPTTGRAARRPRRRLGSAARVALAGGVVAFLGVFGYWGWSYYQGDPRSVQEGDCIAALTGDDIRPASCQDPNVKFQVQEIFTNTADTAACTSVLGSTNPLVVKRDGRSDVWCVGPK</sequence>
<dbReference type="RefSeq" id="WP_345680081.1">
    <property type="nucleotide sequence ID" value="NZ_BAABHS010000040.1"/>
</dbReference>
<dbReference type="Proteomes" id="UP001500466">
    <property type="component" value="Unassembled WGS sequence"/>
</dbReference>
<keyword evidence="2" id="KW-1133">Transmembrane helix</keyword>
<evidence type="ECO:0000256" key="2">
    <source>
        <dbReference type="SAM" id="Phobius"/>
    </source>
</evidence>
<evidence type="ECO:0000256" key="1">
    <source>
        <dbReference type="SAM" id="MobiDB-lite"/>
    </source>
</evidence>
<proteinExistence type="predicted"/>
<accession>A0ABP9I7Q3</accession>